<feature type="signal peptide" evidence="1">
    <location>
        <begin position="1"/>
        <end position="25"/>
    </location>
</feature>
<dbReference type="AlphaFoldDB" id="A0A7G9RUL3"/>
<evidence type="ECO:0000313" key="2">
    <source>
        <dbReference type="EMBL" id="QNN59288.1"/>
    </source>
</evidence>
<sequence length="220" mass="23178">MRTFLVTRVAAATLAWGLCASHAQAQAPTQEPVPALPEMASRGVQCQLVEEALFALVQIGPRDGADSLSARSLQRLRGDMQPQTLQLYDSLARSYGGSDAYENGAQAYSAAVGRYVDRALRACAEAWFADADADRVNACAKANLAGTAIANARRRGIAAAEALQIAQKAAPVGAPSAREMVEHFYRFPVSAYEQAQGATRIVGGAKELCLDGAWQPPAGG</sequence>
<evidence type="ECO:0008006" key="4">
    <source>
        <dbReference type="Google" id="ProtNLM"/>
    </source>
</evidence>
<organism evidence="2 3">
    <name type="scientific">Diaphorobacter ruginosibacter</name>
    <dbReference type="NCBI Taxonomy" id="1715720"/>
    <lineage>
        <taxon>Bacteria</taxon>
        <taxon>Pseudomonadati</taxon>
        <taxon>Pseudomonadota</taxon>
        <taxon>Betaproteobacteria</taxon>
        <taxon>Burkholderiales</taxon>
        <taxon>Comamonadaceae</taxon>
        <taxon>Diaphorobacter</taxon>
    </lineage>
</organism>
<feature type="chain" id="PRO_5028874581" description="Sel1 repeat family protein" evidence="1">
    <location>
        <begin position="26"/>
        <end position="220"/>
    </location>
</feature>
<reference evidence="2 3" key="1">
    <citation type="submission" date="2020-08" db="EMBL/GenBank/DDBJ databases">
        <title>Genome sequence of Diaphorobacter ruginosibacter DSM 27467T.</title>
        <authorList>
            <person name="Hyun D.-W."/>
            <person name="Bae J.-W."/>
        </authorList>
    </citation>
    <scope>NUCLEOTIDE SEQUENCE [LARGE SCALE GENOMIC DNA]</scope>
    <source>
        <strain evidence="2 3">DSM 27467</strain>
    </source>
</reference>
<protein>
    <recommendedName>
        <fullName evidence="4">Sel1 repeat family protein</fullName>
    </recommendedName>
</protein>
<proteinExistence type="predicted"/>
<accession>A0A7G9RUL3</accession>
<dbReference type="Proteomes" id="UP000515811">
    <property type="component" value="Chromosome"/>
</dbReference>
<evidence type="ECO:0000313" key="3">
    <source>
        <dbReference type="Proteomes" id="UP000515811"/>
    </source>
</evidence>
<name>A0A7G9RUL3_9BURK</name>
<dbReference type="RefSeq" id="WP_187600301.1">
    <property type="nucleotide sequence ID" value="NZ_CP060714.1"/>
</dbReference>
<keyword evidence="3" id="KW-1185">Reference proteome</keyword>
<dbReference type="EMBL" id="CP060714">
    <property type="protein sequence ID" value="QNN59288.1"/>
    <property type="molecule type" value="Genomic_DNA"/>
</dbReference>
<dbReference type="KEGG" id="drg:H9K76_11185"/>
<keyword evidence="1" id="KW-0732">Signal</keyword>
<evidence type="ECO:0000256" key="1">
    <source>
        <dbReference type="SAM" id="SignalP"/>
    </source>
</evidence>
<gene>
    <name evidence="2" type="ORF">H9K76_11185</name>
</gene>